<keyword evidence="3" id="KW-1185">Reference proteome</keyword>
<accession>A0A6V8K469</accession>
<reference evidence="2 3" key="2">
    <citation type="submission" date="2020-03" db="EMBL/GenBank/DDBJ databases">
        <authorList>
            <person name="Ichikawa N."/>
            <person name="Kimura A."/>
            <person name="Kitahashi Y."/>
            <person name="Uohara A."/>
        </authorList>
    </citation>
    <scope>NUCLEOTIDE SEQUENCE [LARGE SCALE GENOMIC DNA]</scope>
    <source>
        <strain evidence="2 3">NBRC 108639</strain>
    </source>
</reference>
<reference evidence="2 3" key="1">
    <citation type="submission" date="2020-03" db="EMBL/GenBank/DDBJ databases">
        <title>Whole genome shotgun sequence of Phytohabitans houttuyneae NBRC 108639.</title>
        <authorList>
            <person name="Komaki H."/>
            <person name="Tamura T."/>
        </authorList>
    </citation>
    <scope>NUCLEOTIDE SEQUENCE [LARGE SCALE GENOMIC DNA]</scope>
    <source>
        <strain evidence="2 3">NBRC 108639</strain>
    </source>
</reference>
<evidence type="ECO:0000256" key="1">
    <source>
        <dbReference type="SAM" id="Phobius"/>
    </source>
</evidence>
<comment type="caution">
    <text evidence="2">The sequence shown here is derived from an EMBL/GenBank/DDBJ whole genome shotgun (WGS) entry which is preliminary data.</text>
</comment>
<evidence type="ECO:0000313" key="3">
    <source>
        <dbReference type="Proteomes" id="UP000482800"/>
    </source>
</evidence>
<evidence type="ECO:0000313" key="2">
    <source>
        <dbReference type="EMBL" id="GFJ79963.1"/>
    </source>
</evidence>
<keyword evidence="1" id="KW-0812">Transmembrane</keyword>
<dbReference type="EMBL" id="BLPF01000001">
    <property type="protein sequence ID" value="GFJ79963.1"/>
    <property type="molecule type" value="Genomic_DNA"/>
</dbReference>
<keyword evidence="1" id="KW-0472">Membrane</keyword>
<sequence length="188" mass="19915">MGGGALVVAGFVLALLALAMPWAHFRLAVDVPVQGRDLDHSGGIAVFQLELGWWYVLALFAVLGLVAGAAAATGGAARGAGVAALAVSVIGMLLASLVGRGPPARRWTRWSAASRWSTSARHEAPEWGTASRRRWCWRSVAPCCRSAPSKTDAYPGCGLRQEVRDADDAARYAETRVVMLSTLEKESL</sequence>
<dbReference type="AlphaFoldDB" id="A0A6V8K469"/>
<protein>
    <submittedName>
        <fullName evidence="2">Uncharacterized protein</fullName>
    </submittedName>
</protein>
<dbReference type="Proteomes" id="UP000482800">
    <property type="component" value="Unassembled WGS sequence"/>
</dbReference>
<feature type="transmembrane region" description="Helical" evidence="1">
    <location>
        <begin position="52"/>
        <end position="72"/>
    </location>
</feature>
<organism evidence="2 3">
    <name type="scientific">Phytohabitans houttuyneae</name>
    <dbReference type="NCBI Taxonomy" id="1076126"/>
    <lineage>
        <taxon>Bacteria</taxon>
        <taxon>Bacillati</taxon>
        <taxon>Actinomycetota</taxon>
        <taxon>Actinomycetes</taxon>
        <taxon>Micromonosporales</taxon>
        <taxon>Micromonosporaceae</taxon>
    </lineage>
</organism>
<name>A0A6V8K469_9ACTN</name>
<keyword evidence="1" id="KW-1133">Transmembrane helix</keyword>
<proteinExistence type="predicted"/>
<feature type="transmembrane region" description="Helical" evidence="1">
    <location>
        <begin position="79"/>
        <end position="99"/>
    </location>
</feature>
<gene>
    <name evidence="2" type="ORF">Phou_041430</name>
</gene>